<sequence length="403" mass="42592">MKSSRPGILLPAALLSAVIVPQLGLGLMTPTVAKLAEEFRVPHEAIQETFVVYMIGYALSVVLAGILADRIGARRVQISGLLICAAGCLLAAFSDSFYLFAVARFMQALGGCVGTVTTRLIVKSDYPESKRLRILTTLASAIALTPCIAPLLGGMLLPSLGWRWMMGGVGMFNLAALVLFWQVDTSPGASDSTGRSIIAVYAANFKNADYLAYAAGISLVWMSYFVFLSCSTYALQTELGMSSLGYGAVISLCAVGYVIGSTLARALSARWALNEILLLGSRVGMAGCMLLGILLSVFGSVLPALLIPMVFILLSVGMVIPATQAGLLKSVSRDIGISSGQFFFFQMAAGAGYGLLVSSFSELGVRGLALFIAIPMVVLFVFLNMSRALSKSPEEQLKAVSRT</sequence>
<dbReference type="EMBL" id="PDKZ01000002">
    <property type="protein sequence ID" value="PHH43678.1"/>
    <property type="molecule type" value="Genomic_DNA"/>
</dbReference>
<feature type="transmembrane region" description="Helical" evidence="6">
    <location>
        <begin position="162"/>
        <end position="181"/>
    </location>
</feature>
<evidence type="ECO:0000256" key="5">
    <source>
        <dbReference type="ARBA" id="ARBA00023136"/>
    </source>
</evidence>
<dbReference type="RefSeq" id="WP_098968169.1">
    <property type="nucleotide sequence ID" value="NZ_PDKZ01000002.1"/>
</dbReference>
<dbReference type="InterPro" id="IPR011701">
    <property type="entry name" value="MFS"/>
</dbReference>
<gene>
    <name evidence="8" type="ORF">CRX57_26835</name>
</gene>
<dbReference type="AlphaFoldDB" id="A0A2C5VY48"/>
<dbReference type="Gene3D" id="1.20.1720.10">
    <property type="entry name" value="Multidrug resistance protein D"/>
    <property type="match status" value="1"/>
</dbReference>
<feature type="transmembrane region" description="Helical" evidence="6">
    <location>
        <begin position="363"/>
        <end position="383"/>
    </location>
</feature>
<organism evidence="8 9">
    <name type="scientific">Pseudomonas putida</name>
    <name type="common">Arthrobacter siderocapsulatus</name>
    <dbReference type="NCBI Taxonomy" id="303"/>
    <lineage>
        <taxon>Bacteria</taxon>
        <taxon>Pseudomonadati</taxon>
        <taxon>Pseudomonadota</taxon>
        <taxon>Gammaproteobacteria</taxon>
        <taxon>Pseudomonadales</taxon>
        <taxon>Pseudomonadaceae</taxon>
        <taxon>Pseudomonas</taxon>
    </lineage>
</organism>
<dbReference type="PANTHER" id="PTHR43124:SF3">
    <property type="entry name" value="CHLORAMPHENICOL EFFLUX PUMP RV0191"/>
    <property type="match status" value="1"/>
</dbReference>
<dbReference type="PROSITE" id="PS50850">
    <property type="entry name" value="MFS"/>
    <property type="match status" value="1"/>
</dbReference>
<dbReference type="InterPro" id="IPR020846">
    <property type="entry name" value="MFS_dom"/>
</dbReference>
<dbReference type="Pfam" id="PF07690">
    <property type="entry name" value="MFS_1"/>
    <property type="match status" value="1"/>
</dbReference>
<feature type="domain" description="Major facilitator superfamily (MFS) profile" evidence="7">
    <location>
        <begin position="10"/>
        <end position="391"/>
    </location>
</feature>
<dbReference type="InterPro" id="IPR036259">
    <property type="entry name" value="MFS_trans_sf"/>
</dbReference>
<feature type="transmembrane region" description="Helical" evidence="6">
    <location>
        <begin position="304"/>
        <end position="323"/>
    </location>
</feature>
<dbReference type="Proteomes" id="UP000222460">
    <property type="component" value="Unassembled WGS sequence"/>
</dbReference>
<keyword evidence="2" id="KW-1003">Cell membrane</keyword>
<dbReference type="GO" id="GO:0022857">
    <property type="term" value="F:transmembrane transporter activity"/>
    <property type="evidence" value="ECO:0007669"/>
    <property type="project" value="InterPro"/>
</dbReference>
<feature type="transmembrane region" description="Helical" evidence="6">
    <location>
        <begin position="50"/>
        <end position="68"/>
    </location>
</feature>
<feature type="transmembrane region" description="Helical" evidence="6">
    <location>
        <begin position="276"/>
        <end position="298"/>
    </location>
</feature>
<feature type="transmembrane region" description="Helical" evidence="6">
    <location>
        <begin position="80"/>
        <end position="99"/>
    </location>
</feature>
<evidence type="ECO:0000256" key="6">
    <source>
        <dbReference type="SAM" id="Phobius"/>
    </source>
</evidence>
<evidence type="ECO:0000313" key="8">
    <source>
        <dbReference type="EMBL" id="PHH43678.1"/>
    </source>
</evidence>
<feature type="transmembrane region" description="Helical" evidence="6">
    <location>
        <begin position="335"/>
        <end position="357"/>
    </location>
</feature>
<evidence type="ECO:0000256" key="1">
    <source>
        <dbReference type="ARBA" id="ARBA00004651"/>
    </source>
</evidence>
<accession>A0A2C5VY48</accession>
<dbReference type="SUPFAM" id="SSF103473">
    <property type="entry name" value="MFS general substrate transporter"/>
    <property type="match status" value="1"/>
</dbReference>
<evidence type="ECO:0000256" key="4">
    <source>
        <dbReference type="ARBA" id="ARBA00022989"/>
    </source>
</evidence>
<protein>
    <recommendedName>
        <fullName evidence="7">Major facilitator superfamily (MFS) profile domain-containing protein</fullName>
    </recommendedName>
</protein>
<feature type="transmembrane region" description="Helical" evidence="6">
    <location>
        <begin position="134"/>
        <end position="156"/>
    </location>
</feature>
<dbReference type="InterPro" id="IPR050189">
    <property type="entry name" value="MFS_Efflux_Transporters"/>
</dbReference>
<feature type="transmembrane region" description="Helical" evidence="6">
    <location>
        <begin position="210"/>
        <end position="234"/>
    </location>
</feature>
<keyword evidence="3 6" id="KW-0812">Transmembrane</keyword>
<comment type="subcellular location">
    <subcellularLocation>
        <location evidence="1">Cell membrane</location>
        <topology evidence="1">Multi-pass membrane protein</topology>
    </subcellularLocation>
</comment>
<dbReference type="PANTHER" id="PTHR43124">
    <property type="entry name" value="PURINE EFFLUX PUMP PBUE"/>
    <property type="match status" value="1"/>
</dbReference>
<evidence type="ECO:0000256" key="2">
    <source>
        <dbReference type="ARBA" id="ARBA00022475"/>
    </source>
</evidence>
<name>A0A2C5VY48_PSEPU</name>
<feature type="transmembrane region" description="Helical" evidence="6">
    <location>
        <begin position="246"/>
        <end position="264"/>
    </location>
</feature>
<keyword evidence="5 6" id="KW-0472">Membrane</keyword>
<evidence type="ECO:0000259" key="7">
    <source>
        <dbReference type="PROSITE" id="PS50850"/>
    </source>
</evidence>
<evidence type="ECO:0000313" key="9">
    <source>
        <dbReference type="Proteomes" id="UP000222460"/>
    </source>
</evidence>
<comment type="caution">
    <text evidence="8">The sequence shown here is derived from an EMBL/GenBank/DDBJ whole genome shotgun (WGS) entry which is preliminary data.</text>
</comment>
<evidence type="ECO:0000256" key="3">
    <source>
        <dbReference type="ARBA" id="ARBA00022692"/>
    </source>
</evidence>
<proteinExistence type="predicted"/>
<dbReference type="GO" id="GO:0005886">
    <property type="term" value="C:plasma membrane"/>
    <property type="evidence" value="ECO:0007669"/>
    <property type="project" value="UniProtKB-SubCell"/>
</dbReference>
<reference evidence="9" key="1">
    <citation type="submission" date="2017-10" db="EMBL/GenBank/DDBJ databases">
        <title>FDA dAtabase for Regulatory Grade micrObial Sequences (FDA-ARGOS): Supporting development and validation of Infectious Disease Dx tests.</title>
        <authorList>
            <person name="Goldberg B."/>
            <person name="Campos J."/>
            <person name="Tallon L."/>
            <person name="Sadzewicz L."/>
            <person name="Ott S."/>
            <person name="Zhao X."/>
            <person name="Nagaraj S."/>
            <person name="Vavikolanu K."/>
            <person name="Aluvathingal J."/>
            <person name="Nadendla S."/>
            <person name="Geyer C."/>
            <person name="Sichtig H."/>
        </authorList>
    </citation>
    <scope>NUCLEOTIDE SEQUENCE [LARGE SCALE GENOMIC DNA]</scope>
    <source>
        <strain evidence="9">FDAARGOS_376</strain>
    </source>
</reference>
<keyword evidence="4 6" id="KW-1133">Transmembrane helix</keyword>